<dbReference type="SUPFAM" id="SSF51246">
    <property type="entry name" value="Rudiment single hybrid motif"/>
    <property type="match status" value="1"/>
</dbReference>
<dbReference type="InterPro" id="IPR011764">
    <property type="entry name" value="Biotin_carboxylation_dom"/>
</dbReference>
<dbReference type="PROSITE" id="PS00867">
    <property type="entry name" value="CPSASE_2"/>
    <property type="match status" value="1"/>
</dbReference>
<keyword evidence="6" id="KW-0092">Biotin</keyword>
<evidence type="ECO:0000256" key="5">
    <source>
        <dbReference type="ARBA" id="ARBA00022840"/>
    </source>
</evidence>
<dbReference type="InterPro" id="IPR000089">
    <property type="entry name" value="Biotin_lipoyl"/>
</dbReference>
<evidence type="ECO:0000256" key="6">
    <source>
        <dbReference type="ARBA" id="ARBA00023267"/>
    </source>
</evidence>
<dbReference type="InterPro" id="IPR011054">
    <property type="entry name" value="Rudment_hybrid_motif"/>
</dbReference>
<evidence type="ECO:0000259" key="9">
    <source>
        <dbReference type="PROSITE" id="PS50968"/>
    </source>
</evidence>
<comment type="caution">
    <text evidence="12">The sequence shown here is derived from an EMBL/GenBank/DDBJ whole genome shotgun (WGS) entry which is preliminary data.</text>
</comment>
<keyword evidence="13" id="KW-1185">Reference proteome</keyword>
<feature type="region of interest" description="Disordered" evidence="8">
    <location>
        <begin position="464"/>
        <end position="488"/>
    </location>
</feature>
<sequence length="615" mass="64825">MKESMQGRTAEETTGFTRVLIANRGEIALRIVRACKDLGLESVVAYTRADANADFVRLADDAWLLEGEGAAATYLHHDALLSVARRAGAEAVHPGYGYLAENPDFAQAVIDAGLVWVGPPPSAIRTLGDKAGARASALAVDAPIAQGSDGPVADVAEALEVADRIGYPVAVKAVHGGGGRGFRTAANAEELPRAFESASREALAAFGDGSCLLEQQIVNPRHIETQCMVDRTGRVLVASTRDCTLQRRNQKIIEEAPAPFLTAEQERLVTETSQRLLAHVGYVGAATCEFLLGTDGRISFMEANARIQVEHTVTEEVTGVDLVAWQLRIAAGETLPEAFPSPRGHALEFRINAEDAAAGFFPATGTVETYEVPSGPGVRLDSGVRAGSVVGVDFDPMLAKLVVTGENRAQALARARRALAEFELTGVQTLLPLHRALVDEPAFTEDFTVSTLWLQSDFMPRFTSEGSVTDAPTPGRSGTAPHDDSSGETVDVVVEVDGHRMTVKVPATLAAPGAAPTGGTADSPAAARRARRARHHRSAARTDDSPQLVSPMQATVVSVDVAPGDTVSTGDRLAVIEAMKMEQPLTATHDATVKAVLVSAGDGVKSGQVLVEFEG</sequence>
<keyword evidence="3" id="KW-0436">Ligase</keyword>
<evidence type="ECO:0000256" key="3">
    <source>
        <dbReference type="ARBA" id="ARBA00022598"/>
    </source>
</evidence>
<evidence type="ECO:0000256" key="2">
    <source>
        <dbReference type="ARBA" id="ARBA00013263"/>
    </source>
</evidence>
<evidence type="ECO:0000259" key="10">
    <source>
        <dbReference type="PROSITE" id="PS50975"/>
    </source>
</evidence>
<proteinExistence type="predicted"/>
<evidence type="ECO:0000259" key="11">
    <source>
        <dbReference type="PROSITE" id="PS50979"/>
    </source>
</evidence>
<dbReference type="InterPro" id="IPR005482">
    <property type="entry name" value="Biotin_COase_C"/>
</dbReference>
<dbReference type="PANTHER" id="PTHR18866:SF33">
    <property type="entry name" value="METHYLCROTONOYL-COA CARBOXYLASE SUBUNIT ALPHA, MITOCHONDRIAL-RELATED"/>
    <property type="match status" value="1"/>
</dbReference>
<dbReference type="Pfam" id="PF00289">
    <property type="entry name" value="Biotin_carb_N"/>
    <property type="match status" value="1"/>
</dbReference>
<keyword evidence="5 7" id="KW-0067">ATP-binding</keyword>
<gene>
    <name evidence="12" type="ORF">GCM10009755_07520</name>
</gene>
<dbReference type="InterPro" id="IPR005479">
    <property type="entry name" value="CPAse_ATP-bd"/>
</dbReference>
<dbReference type="Pfam" id="PF00364">
    <property type="entry name" value="Biotin_lipoyl"/>
    <property type="match status" value="1"/>
</dbReference>
<organism evidence="12 13">
    <name type="scientific">Brevibacterium samyangense</name>
    <dbReference type="NCBI Taxonomy" id="366888"/>
    <lineage>
        <taxon>Bacteria</taxon>
        <taxon>Bacillati</taxon>
        <taxon>Actinomycetota</taxon>
        <taxon>Actinomycetes</taxon>
        <taxon>Micrococcales</taxon>
        <taxon>Brevibacteriaceae</taxon>
        <taxon>Brevibacterium</taxon>
    </lineage>
</organism>
<dbReference type="PROSITE" id="PS50968">
    <property type="entry name" value="BIOTINYL_LIPOYL"/>
    <property type="match status" value="1"/>
</dbReference>
<dbReference type="Pfam" id="PF02785">
    <property type="entry name" value="Biotin_carb_C"/>
    <property type="match status" value="1"/>
</dbReference>
<comment type="cofactor">
    <cofactor evidence="1">
        <name>biotin</name>
        <dbReference type="ChEBI" id="CHEBI:57586"/>
    </cofactor>
</comment>
<evidence type="ECO:0000256" key="8">
    <source>
        <dbReference type="SAM" id="MobiDB-lite"/>
    </source>
</evidence>
<dbReference type="PANTHER" id="PTHR18866">
    <property type="entry name" value="CARBOXYLASE:PYRUVATE/ACETYL-COA/PROPIONYL-COA CARBOXYLASE"/>
    <property type="match status" value="1"/>
</dbReference>
<dbReference type="InterPro" id="IPR016185">
    <property type="entry name" value="PreATP-grasp_dom_sf"/>
</dbReference>
<dbReference type="InterPro" id="IPR011053">
    <property type="entry name" value="Single_hybrid_motif"/>
</dbReference>
<feature type="domain" description="ATP-grasp" evidence="10">
    <location>
        <begin position="136"/>
        <end position="331"/>
    </location>
</feature>
<evidence type="ECO:0000256" key="4">
    <source>
        <dbReference type="ARBA" id="ARBA00022741"/>
    </source>
</evidence>
<dbReference type="SUPFAM" id="SSF56059">
    <property type="entry name" value="Glutathione synthetase ATP-binding domain-like"/>
    <property type="match status" value="1"/>
</dbReference>
<evidence type="ECO:0000256" key="1">
    <source>
        <dbReference type="ARBA" id="ARBA00001953"/>
    </source>
</evidence>
<dbReference type="InterPro" id="IPR005481">
    <property type="entry name" value="BC-like_N"/>
</dbReference>
<dbReference type="EC" id="6.3.4.14" evidence="2"/>
<feature type="compositionally biased region" description="Low complexity" evidence="8">
    <location>
        <begin position="510"/>
        <end position="527"/>
    </location>
</feature>
<dbReference type="PROSITE" id="PS50979">
    <property type="entry name" value="BC"/>
    <property type="match status" value="1"/>
</dbReference>
<keyword evidence="4 7" id="KW-0547">Nucleotide-binding</keyword>
<dbReference type="Proteomes" id="UP001500755">
    <property type="component" value="Unassembled WGS sequence"/>
</dbReference>
<evidence type="ECO:0000256" key="7">
    <source>
        <dbReference type="PROSITE-ProRule" id="PRU00409"/>
    </source>
</evidence>
<dbReference type="Pfam" id="PF02786">
    <property type="entry name" value="CPSase_L_D2"/>
    <property type="match status" value="1"/>
</dbReference>
<protein>
    <recommendedName>
        <fullName evidence="2">biotin carboxylase</fullName>
        <ecNumber evidence="2">6.3.4.14</ecNumber>
    </recommendedName>
</protein>
<dbReference type="PROSITE" id="PS00188">
    <property type="entry name" value="BIOTIN"/>
    <property type="match status" value="1"/>
</dbReference>
<feature type="domain" description="Lipoyl-binding" evidence="9">
    <location>
        <begin position="540"/>
        <end position="614"/>
    </location>
</feature>
<dbReference type="InterPro" id="IPR001882">
    <property type="entry name" value="Biotin_BS"/>
</dbReference>
<dbReference type="EMBL" id="BAAANO010000007">
    <property type="protein sequence ID" value="GAA2001584.1"/>
    <property type="molecule type" value="Genomic_DNA"/>
</dbReference>
<dbReference type="SMART" id="SM00878">
    <property type="entry name" value="Biotin_carb_C"/>
    <property type="match status" value="1"/>
</dbReference>
<evidence type="ECO:0000313" key="12">
    <source>
        <dbReference type="EMBL" id="GAA2001584.1"/>
    </source>
</evidence>
<dbReference type="InterPro" id="IPR050856">
    <property type="entry name" value="Biotin_carboxylase_complex"/>
</dbReference>
<dbReference type="SUPFAM" id="SSF52440">
    <property type="entry name" value="PreATP-grasp domain"/>
    <property type="match status" value="1"/>
</dbReference>
<reference evidence="12 13" key="1">
    <citation type="journal article" date="2019" name="Int. J. Syst. Evol. Microbiol.">
        <title>The Global Catalogue of Microorganisms (GCM) 10K type strain sequencing project: providing services to taxonomists for standard genome sequencing and annotation.</title>
        <authorList>
            <consortium name="The Broad Institute Genomics Platform"/>
            <consortium name="The Broad Institute Genome Sequencing Center for Infectious Disease"/>
            <person name="Wu L."/>
            <person name="Ma J."/>
        </authorList>
    </citation>
    <scope>NUCLEOTIDE SEQUENCE [LARGE SCALE GENOMIC DNA]</scope>
    <source>
        <strain evidence="12 13">JCM 14546</strain>
    </source>
</reference>
<dbReference type="PROSITE" id="PS50975">
    <property type="entry name" value="ATP_GRASP"/>
    <property type="match status" value="1"/>
</dbReference>
<evidence type="ECO:0000313" key="13">
    <source>
        <dbReference type="Proteomes" id="UP001500755"/>
    </source>
</evidence>
<feature type="domain" description="Biotin carboxylation" evidence="11">
    <location>
        <begin position="15"/>
        <end position="458"/>
    </location>
</feature>
<accession>A0ABN2T8J1</accession>
<feature type="region of interest" description="Disordered" evidence="8">
    <location>
        <begin position="510"/>
        <end position="548"/>
    </location>
</feature>
<dbReference type="SUPFAM" id="SSF51230">
    <property type="entry name" value="Single hybrid motif"/>
    <property type="match status" value="1"/>
</dbReference>
<dbReference type="Gene3D" id="2.40.50.100">
    <property type="match status" value="1"/>
</dbReference>
<feature type="compositionally biased region" description="Basic residues" evidence="8">
    <location>
        <begin position="528"/>
        <end position="539"/>
    </location>
</feature>
<dbReference type="CDD" id="cd06850">
    <property type="entry name" value="biotinyl_domain"/>
    <property type="match status" value="1"/>
</dbReference>
<dbReference type="Gene3D" id="3.30.470.20">
    <property type="entry name" value="ATP-grasp fold, B domain"/>
    <property type="match status" value="1"/>
</dbReference>
<name>A0ABN2T8J1_9MICO</name>
<dbReference type="InterPro" id="IPR011761">
    <property type="entry name" value="ATP-grasp"/>
</dbReference>